<name>A0A1E5PHJ8_9ACTN</name>
<accession>A0A1E5PHJ8</accession>
<gene>
    <name evidence="2" type="ORF">AS594_36150</name>
</gene>
<evidence type="ECO:0000313" key="3">
    <source>
        <dbReference type="Proteomes" id="UP000095759"/>
    </source>
</evidence>
<dbReference type="EMBL" id="MEHJ01000001">
    <property type="protein sequence ID" value="OEJ29040.1"/>
    <property type="molecule type" value="Genomic_DNA"/>
</dbReference>
<comment type="caution">
    <text evidence="2">The sequence shown here is derived from an EMBL/GenBank/DDBJ whole genome shotgun (WGS) entry which is preliminary data.</text>
</comment>
<proteinExistence type="predicted"/>
<dbReference type="AlphaFoldDB" id="A0A1E5PHJ8"/>
<keyword evidence="3" id="KW-1185">Reference proteome</keyword>
<organism evidence="2 3">
    <name type="scientific">Streptomyces agglomeratus</name>
    <dbReference type="NCBI Taxonomy" id="285458"/>
    <lineage>
        <taxon>Bacteria</taxon>
        <taxon>Bacillati</taxon>
        <taxon>Actinomycetota</taxon>
        <taxon>Actinomycetes</taxon>
        <taxon>Kitasatosporales</taxon>
        <taxon>Streptomycetaceae</taxon>
        <taxon>Streptomyces</taxon>
    </lineage>
</organism>
<reference evidence="2 3" key="1">
    <citation type="submission" date="2016-08" db="EMBL/GenBank/DDBJ databases">
        <title>Complete genome sequence of Streptomyces agglomeratus strain 6-3-2, a novel anti-MRSA actinomycete isolated from Wuli of Tebit, China.</title>
        <authorList>
            <person name="Chen X."/>
        </authorList>
    </citation>
    <scope>NUCLEOTIDE SEQUENCE [LARGE SCALE GENOMIC DNA]</scope>
    <source>
        <strain evidence="2 3">6-3-2</strain>
    </source>
</reference>
<sequence length="101" mass="11152">MLGAPAPFLLPGWDEFDVLSVIEGNPKARDVVRHLDGLSPADLDALLKHLRERRSQLGLAHDVPATVIDAESDSGDVNRRHRRRRSMEEAAKYAADSLEGL</sequence>
<evidence type="ECO:0000313" key="2">
    <source>
        <dbReference type="EMBL" id="OEJ29040.1"/>
    </source>
</evidence>
<evidence type="ECO:0000256" key="1">
    <source>
        <dbReference type="SAM" id="MobiDB-lite"/>
    </source>
</evidence>
<feature type="region of interest" description="Disordered" evidence="1">
    <location>
        <begin position="70"/>
        <end position="101"/>
    </location>
</feature>
<protein>
    <submittedName>
        <fullName evidence="2">Uncharacterized protein</fullName>
    </submittedName>
</protein>
<dbReference type="Proteomes" id="UP000095759">
    <property type="component" value="Unassembled WGS sequence"/>
</dbReference>